<comment type="caution">
    <text evidence="2">The sequence shown here is derived from an EMBL/GenBank/DDBJ whole genome shotgun (WGS) entry which is preliminary data.</text>
</comment>
<protein>
    <submittedName>
        <fullName evidence="2">Sigma-70 family RNA polymerase sigma factor</fullName>
    </submittedName>
</protein>
<gene>
    <name evidence="2" type="ORF">H5982_09025</name>
</gene>
<organism evidence="2 3">
    <name type="scientific">Faecalicoccus acidiformans</name>
    <dbReference type="NCBI Taxonomy" id="915173"/>
    <lineage>
        <taxon>Bacteria</taxon>
        <taxon>Bacillati</taxon>
        <taxon>Bacillota</taxon>
        <taxon>Erysipelotrichia</taxon>
        <taxon>Erysipelotrichales</taxon>
        <taxon>Erysipelotrichaceae</taxon>
        <taxon>Faecalicoccus</taxon>
    </lineage>
</organism>
<dbReference type="Pfam" id="PF08281">
    <property type="entry name" value="Sigma70_r4_2"/>
    <property type="match status" value="1"/>
</dbReference>
<dbReference type="EMBL" id="JACJLU010000018">
    <property type="protein sequence ID" value="MBM6832224.1"/>
    <property type="molecule type" value="Genomic_DNA"/>
</dbReference>
<evidence type="ECO:0000313" key="3">
    <source>
        <dbReference type="Proteomes" id="UP000775500"/>
    </source>
</evidence>
<dbReference type="InterPro" id="IPR013249">
    <property type="entry name" value="RNA_pol_sigma70_r4_t2"/>
</dbReference>
<evidence type="ECO:0000313" key="2">
    <source>
        <dbReference type="EMBL" id="MBM6832224.1"/>
    </source>
</evidence>
<feature type="domain" description="RNA polymerase sigma factor 70 region 4 type 2" evidence="1">
    <location>
        <begin position="86"/>
        <end position="137"/>
    </location>
</feature>
<sequence>MAYNHGKAERRWRLWKEKEEKILRECGVDEETIEEIRTFDREEFNSDRRFYTRLNDVGEYIAETAMQEPPMEVNTVWDMLNEIEDENLYRALLTVDKRTLQIVLLKMQGYSLKEIAPMVDLSAGAVYARLDHLRKKLRKLL</sequence>
<keyword evidence="3" id="KW-1185">Reference proteome</keyword>
<dbReference type="RefSeq" id="WP_204686626.1">
    <property type="nucleotide sequence ID" value="NZ_JACJLU010000018.1"/>
</dbReference>
<name>A0ABS2FR95_9FIRM</name>
<dbReference type="InterPro" id="IPR036388">
    <property type="entry name" value="WH-like_DNA-bd_sf"/>
</dbReference>
<accession>A0ABS2FR95</accession>
<dbReference type="InterPro" id="IPR013324">
    <property type="entry name" value="RNA_pol_sigma_r3/r4-like"/>
</dbReference>
<reference evidence="2 3" key="1">
    <citation type="journal article" date="2021" name="Sci. Rep.">
        <title>The distribution of antibiotic resistance genes in chicken gut microbiota commensals.</title>
        <authorList>
            <person name="Juricova H."/>
            <person name="Matiasovicova J."/>
            <person name="Kubasova T."/>
            <person name="Cejkova D."/>
            <person name="Rychlik I."/>
        </authorList>
    </citation>
    <scope>NUCLEOTIDE SEQUENCE [LARGE SCALE GENOMIC DNA]</scope>
    <source>
        <strain evidence="2 3">An423</strain>
    </source>
</reference>
<dbReference type="Gene3D" id="1.10.10.10">
    <property type="entry name" value="Winged helix-like DNA-binding domain superfamily/Winged helix DNA-binding domain"/>
    <property type="match status" value="1"/>
</dbReference>
<evidence type="ECO:0000259" key="1">
    <source>
        <dbReference type="Pfam" id="PF08281"/>
    </source>
</evidence>
<dbReference type="Proteomes" id="UP000775500">
    <property type="component" value="Unassembled WGS sequence"/>
</dbReference>
<dbReference type="SUPFAM" id="SSF88659">
    <property type="entry name" value="Sigma3 and sigma4 domains of RNA polymerase sigma factors"/>
    <property type="match status" value="1"/>
</dbReference>
<proteinExistence type="predicted"/>